<comment type="caution">
    <text evidence="2">The sequence shown here is derived from an EMBL/GenBank/DDBJ whole genome shotgun (WGS) entry which is preliminary data.</text>
</comment>
<dbReference type="Proteomes" id="UP000663827">
    <property type="component" value="Unassembled WGS sequence"/>
</dbReference>
<name>A0A8H2Y4A2_9AGAM</name>
<dbReference type="Proteomes" id="UP000663850">
    <property type="component" value="Unassembled WGS sequence"/>
</dbReference>
<feature type="region of interest" description="Disordered" evidence="1">
    <location>
        <begin position="529"/>
        <end position="549"/>
    </location>
</feature>
<dbReference type="EMBL" id="CAJMWZ010001693">
    <property type="protein sequence ID" value="CAE6440350.1"/>
    <property type="molecule type" value="Genomic_DNA"/>
</dbReference>
<protein>
    <recommendedName>
        <fullName evidence="5">F-box domain-containing protein</fullName>
    </recommendedName>
</protein>
<feature type="compositionally biased region" description="Basic and acidic residues" evidence="1">
    <location>
        <begin position="534"/>
        <end position="549"/>
    </location>
</feature>
<organism evidence="2 4">
    <name type="scientific">Rhizoctonia solani</name>
    <dbReference type="NCBI Taxonomy" id="456999"/>
    <lineage>
        <taxon>Eukaryota</taxon>
        <taxon>Fungi</taxon>
        <taxon>Dikarya</taxon>
        <taxon>Basidiomycota</taxon>
        <taxon>Agaricomycotina</taxon>
        <taxon>Agaricomycetes</taxon>
        <taxon>Cantharellales</taxon>
        <taxon>Ceratobasidiaceae</taxon>
        <taxon>Rhizoctonia</taxon>
    </lineage>
</organism>
<evidence type="ECO:0000313" key="4">
    <source>
        <dbReference type="Proteomes" id="UP000663850"/>
    </source>
</evidence>
<gene>
    <name evidence="2" type="ORF">RDB_LOCUS28767</name>
    <name evidence="3" type="ORF">RDB_LOCUS48479</name>
</gene>
<accession>A0A8H2Y4A2</accession>
<evidence type="ECO:0000313" key="2">
    <source>
        <dbReference type="EMBL" id="CAE6440350.1"/>
    </source>
</evidence>
<evidence type="ECO:0000256" key="1">
    <source>
        <dbReference type="SAM" id="MobiDB-lite"/>
    </source>
</evidence>
<proteinExistence type="predicted"/>
<sequence>MQSSPSYSRGFEGPALRETLAGQRVKMLTATSSAIYPAINRWEDAGISLLDALEKYTNICCSLAKESLLDGTPPTFLAARIENTLGSIGSKFARMQSILAQTRNLAVAPLHRFPEEVLSEIFAHVVFSPLDLSLGSDPDSVRMCTISVHRALQNLLGICTLWRNLAMNQGALWSIIPLFDKVKAPQSYRSMLDHALRQNKGVGLSLVASWRYQSDISIISNYITQFQFVNIFDASRRAIRAALAAFTDWSGSNPLSLNQLSIHRQRSRGFHRNVPVDDLLFSTASRQQSFNRLVKGLTILRIKNTLLHWQTVRFSDRLTSFHLQDVLLGPDSELISLLSAISSAAQLRDLKLIQVRTYKDATPLPNLVGHSRIRFPNLKSLFIEGLSFNTLQILLVSIQPQSYRLTLMLSPKLKNMTPRTAEVTDAHLHELFKLLKHVPVHTFGLDLDLHRLSVHFKALIDALPSLVTLRLKTTALTPANCTALERSCEIHGFTSPTFVNFHLFYSVIVDAEAFKRMVKSHSGSLQRLVLSGSHDGDNEHHERNREKALDDSLREIVPEYMRGDDTYEYPDHQLFIREER</sequence>
<reference evidence="2" key="1">
    <citation type="submission" date="2021-01" db="EMBL/GenBank/DDBJ databases">
        <authorList>
            <person name="Kaushik A."/>
        </authorList>
    </citation>
    <scope>NUCLEOTIDE SEQUENCE</scope>
    <source>
        <strain evidence="3">AG5</strain>
        <strain evidence="2">Type strain: AG8-Rh-89/</strain>
    </source>
</reference>
<evidence type="ECO:0008006" key="5">
    <source>
        <dbReference type="Google" id="ProtNLM"/>
    </source>
</evidence>
<dbReference type="EMBL" id="CAJNJQ010000956">
    <property type="protein sequence ID" value="CAE7111048.1"/>
    <property type="molecule type" value="Genomic_DNA"/>
</dbReference>
<evidence type="ECO:0000313" key="3">
    <source>
        <dbReference type="EMBL" id="CAE7111048.1"/>
    </source>
</evidence>
<dbReference type="AlphaFoldDB" id="A0A8H2Y4A2"/>